<sequence length="211" mass="23274">MATDLFVLILIIAALAGYGALGWKLYELREGSNFVRLRYEQHLSQVRTALHASEAKLALLKEVFEAPTGVAARVGAQQELAEAIRTYAPHLPTRYRHTLSSLQANEKFFLNVHKAIPDFFSDTIKARLDKHKPMGNDFFASEKNDLLAEAGVLLLRAKDVLESVEISPSMDPGAKHIVAAISQGLQIGTKRSPKLAEIVEAWNVQLEADTA</sequence>
<dbReference type="Proteomes" id="UP000575083">
    <property type="component" value="Unassembled WGS sequence"/>
</dbReference>
<dbReference type="AlphaFoldDB" id="A0A7X0UCS5"/>
<gene>
    <name evidence="1" type="ORF">HNP48_006456</name>
</gene>
<keyword evidence="2" id="KW-1185">Reference proteome</keyword>
<protein>
    <submittedName>
        <fullName evidence="1">Uncharacterized protein</fullName>
    </submittedName>
</protein>
<organism evidence="1 2">
    <name type="scientific">Acidovorax soli</name>
    <dbReference type="NCBI Taxonomy" id="592050"/>
    <lineage>
        <taxon>Bacteria</taxon>
        <taxon>Pseudomonadati</taxon>
        <taxon>Pseudomonadota</taxon>
        <taxon>Betaproteobacteria</taxon>
        <taxon>Burkholderiales</taxon>
        <taxon>Comamonadaceae</taxon>
        <taxon>Acidovorax</taxon>
    </lineage>
</organism>
<reference evidence="1 2" key="1">
    <citation type="submission" date="2020-08" db="EMBL/GenBank/DDBJ databases">
        <title>Functional genomics of gut bacteria from endangered species of beetles.</title>
        <authorList>
            <person name="Carlos-Shanley C."/>
        </authorList>
    </citation>
    <scope>NUCLEOTIDE SEQUENCE [LARGE SCALE GENOMIC DNA]</scope>
    <source>
        <strain evidence="1 2">S00198</strain>
    </source>
</reference>
<name>A0A7X0UCS5_9BURK</name>
<dbReference type="RefSeq" id="WP_184865073.1">
    <property type="nucleotide sequence ID" value="NZ_JACHLK010000022.1"/>
</dbReference>
<dbReference type="EMBL" id="JACHLK010000022">
    <property type="protein sequence ID" value="MBB6563732.1"/>
    <property type="molecule type" value="Genomic_DNA"/>
</dbReference>
<evidence type="ECO:0000313" key="2">
    <source>
        <dbReference type="Proteomes" id="UP000575083"/>
    </source>
</evidence>
<comment type="caution">
    <text evidence="1">The sequence shown here is derived from an EMBL/GenBank/DDBJ whole genome shotgun (WGS) entry which is preliminary data.</text>
</comment>
<accession>A0A7X0UCS5</accession>
<evidence type="ECO:0000313" key="1">
    <source>
        <dbReference type="EMBL" id="MBB6563732.1"/>
    </source>
</evidence>
<proteinExistence type="predicted"/>